<name>A0A6A6ZW09_9PLEO</name>
<evidence type="ECO:0000313" key="3">
    <source>
        <dbReference type="EMBL" id="KAF2824908.1"/>
    </source>
</evidence>
<sequence length="1235" mass="141973">MLSPMSSGADDKNDSLREELTDGVIETLYDIIRRAQSTTHTTRTSKSIPGSSHISHPTSPASSALFKAYEHVLAEQGLQPSDDAILHRFLFRMQEDRRDNEGLVQRFKRVLDDIGIQIEVDEEGEGVEVTTDMSKGRDATRNGAVAALGRHSRRGSFDSFFDGTADKVAGTDYGDMALRPRRGSHAEASNGHGNRRAVSDTGRHSYQPAQLPIRNNVNGHAHRRSLSGQQPRQKRSASVSSRGSLQIRRGGLTNTSRVGDYDADDSEHTDRTTSLDLSHVQVPGINAPIPAVLPNKSHQHQQYAPEPFRPSDTRLLDDAETLEEQRLHRVARECIQTWRDRTQERRSIRDDMERLAVAFDRRILLKLSFEQLSDTSRIRRSDRETQRFFGRLEERADRARNLFLMTKAFTHWAKSAEDEVQRTSVARRHILRTRFFNGWRDITAVNELKIQHFVLAKFLRQWRARAATARDNAHFAVVLYEENLVQRIYREWFFKFCAIAAPAWRNDRTRKITLHKLSEIAKVLRERQEWAVDRYERGMLRKTFQKWRQRTVDVQALEPQAENFGRTALVFSALRTLHKEAQLAPLLRQFQERSNGRIMRNAFSTWQHTAQLSRHARNVDRMRILRNAYTAWNDQLRIKAVEDRINDRIIIESLYKWTLASRVSLFQRVHDRQLKESTFLTWVTRTNQRNNTLDTAERRFAQLKRAQLLRTYLRKMEAITTERRAEEFAVVAEYQQKLKQQIFDKLKERLKLYQQLNKWSSAASFYVLSKSTLKTWSEATQHARRNRRRDTYAQVRRTVKTNLVRRLFANWREKANYIAHLNQQGNDLLENRTMQSSALLLHQWHDRTINLRQQDTQATNVHAFKLETRFFRVWSDRMDALQTLGAQAVALRQESTELAATSALKKLGWRLWNIQRQEENARALYDRNFEKHVRAMLRFWAEQMNDRQANRPVSPTPTSRSRRSRRDDDEDDDNRPGDDDDQRFERDEPRAFDQTGDETQRLETWTAFDENALGLDNDLDLSLSITPDRHQSTTTRLPPQPPSSTRPPPPRSILRPNTYPQPQSSLRPPPQTIPEDSILDPAFAQDIDADFADPDTFWSGTPAAPPPMSTSTRLPFSTSVAGKPGYLKTPSKRSIVRAKRPELPASPEKGERVLSPMRRDLGAMSAPPAQRAGDVGAVGGVTSFQRRLREGGFAGAGSRGGVFSASVAVAGPSGRGQGRDRGRQRVGFGDVSNMG</sequence>
<organism evidence="3 4">
    <name type="scientific">Ophiobolus disseminans</name>
    <dbReference type="NCBI Taxonomy" id="1469910"/>
    <lineage>
        <taxon>Eukaryota</taxon>
        <taxon>Fungi</taxon>
        <taxon>Dikarya</taxon>
        <taxon>Ascomycota</taxon>
        <taxon>Pezizomycotina</taxon>
        <taxon>Dothideomycetes</taxon>
        <taxon>Pleosporomycetidae</taxon>
        <taxon>Pleosporales</taxon>
        <taxon>Pleosporineae</taxon>
        <taxon>Phaeosphaeriaceae</taxon>
        <taxon>Ophiobolus</taxon>
    </lineage>
</organism>
<keyword evidence="4" id="KW-1185">Reference proteome</keyword>
<feature type="region of interest" description="Disordered" evidence="1">
    <location>
        <begin position="1091"/>
        <end position="1114"/>
    </location>
</feature>
<reference evidence="3" key="1">
    <citation type="journal article" date="2020" name="Stud. Mycol.">
        <title>101 Dothideomycetes genomes: a test case for predicting lifestyles and emergence of pathogens.</title>
        <authorList>
            <person name="Haridas S."/>
            <person name="Albert R."/>
            <person name="Binder M."/>
            <person name="Bloem J."/>
            <person name="Labutti K."/>
            <person name="Salamov A."/>
            <person name="Andreopoulos B."/>
            <person name="Baker S."/>
            <person name="Barry K."/>
            <person name="Bills G."/>
            <person name="Bluhm B."/>
            <person name="Cannon C."/>
            <person name="Castanera R."/>
            <person name="Culley D."/>
            <person name="Daum C."/>
            <person name="Ezra D."/>
            <person name="Gonzalez J."/>
            <person name="Henrissat B."/>
            <person name="Kuo A."/>
            <person name="Liang C."/>
            <person name="Lipzen A."/>
            <person name="Lutzoni F."/>
            <person name="Magnuson J."/>
            <person name="Mondo S."/>
            <person name="Nolan M."/>
            <person name="Ohm R."/>
            <person name="Pangilinan J."/>
            <person name="Park H.-J."/>
            <person name="Ramirez L."/>
            <person name="Alfaro M."/>
            <person name="Sun H."/>
            <person name="Tritt A."/>
            <person name="Yoshinaga Y."/>
            <person name="Zwiers L.-H."/>
            <person name="Turgeon B."/>
            <person name="Goodwin S."/>
            <person name="Spatafora J."/>
            <person name="Crous P."/>
            <person name="Grigoriev I."/>
        </authorList>
    </citation>
    <scope>NUCLEOTIDE SEQUENCE</scope>
    <source>
        <strain evidence="3">CBS 113818</strain>
    </source>
</reference>
<feature type="compositionally biased region" description="Polar residues" evidence="1">
    <location>
        <begin position="226"/>
        <end position="244"/>
    </location>
</feature>
<feature type="compositionally biased region" description="Pro residues" evidence="1">
    <location>
        <begin position="1038"/>
        <end position="1051"/>
    </location>
</feature>
<gene>
    <name evidence="3" type="ORF">CC86DRAFT_353574</name>
</gene>
<proteinExistence type="predicted"/>
<feature type="region of interest" description="Disordered" evidence="1">
    <location>
        <begin position="1210"/>
        <end position="1235"/>
    </location>
</feature>
<evidence type="ECO:0000259" key="2">
    <source>
        <dbReference type="Pfam" id="PF08457"/>
    </source>
</evidence>
<dbReference type="Proteomes" id="UP000799424">
    <property type="component" value="Unassembled WGS sequence"/>
</dbReference>
<feature type="region of interest" description="Disordered" evidence="1">
    <location>
        <begin position="946"/>
        <end position="1002"/>
    </location>
</feature>
<evidence type="ECO:0000256" key="1">
    <source>
        <dbReference type="SAM" id="MobiDB-lite"/>
    </source>
</evidence>
<dbReference type="InterPro" id="IPR013665">
    <property type="entry name" value="Sfi1_dom"/>
</dbReference>
<feature type="region of interest" description="Disordered" evidence="1">
    <location>
        <begin position="1022"/>
        <end position="1077"/>
    </location>
</feature>
<protein>
    <submittedName>
        <fullName evidence="3">Sfi1-domain-containing protein</fullName>
    </submittedName>
</protein>
<feature type="region of interest" description="Disordered" evidence="1">
    <location>
        <begin position="174"/>
        <end position="276"/>
    </location>
</feature>
<feature type="domain" description="Sfi1 spindle body" evidence="2">
    <location>
        <begin position="379"/>
        <end position="944"/>
    </location>
</feature>
<dbReference type="OrthoDB" id="5215300at2759"/>
<dbReference type="EMBL" id="MU006229">
    <property type="protein sequence ID" value="KAF2824908.1"/>
    <property type="molecule type" value="Genomic_DNA"/>
</dbReference>
<evidence type="ECO:0000313" key="4">
    <source>
        <dbReference type="Proteomes" id="UP000799424"/>
    </source>
</evidence>
<dbReference type="AlphaFoldDB" id="A0A6A6ZW09"/>
<feature type="region of interest" description="Disordered" evidence="1">
    <location>
        <begin position="36"/>
        <end position="60"/>
    </location>
</feature>
<feature type="compositionally biased region" description="Low complexity" evidence="1">
    <location>
        <begin position="1052"/>
        <end position="1066"/>
    </location>
</feature>
<accession>A0A6A6ZW09</accession>
<dbReference type="Pfam" id="PF08457">
    <property type="entry name" value="Sfi1"/>
    <property type="match status" value="1"/>
</dbReference>
<feature type="compositionally biased region" description="Low complexity" evidence="1">
    <location>
        <begin position="1225"/>
        <end position="1235"/>
    </location>
</feature>
<feature type="compositionally biased region" description="Acidic residues" evidence="1">
    <location>
        <begin position="968"/>
        <end position="982"/>
    </location>
</feature>